<feature type="domain" description="Serine aminopeptidase S33" evidence="3">
    <location>
        <begin position="64"/>
        <end position="171"/>
    </location>
</feature>
<dbReference type="EMBL" id="LN890655">
    <property type="protein sequence ID" value="CUS02772.2"/>
    <property type="molecule type" value="Genomic_DNA"/>
</dbReference>
<feature type="transmembrane region" description="Helical" evidence="2">
    <location>
        <begin position="258"/>
        <end position="283"/>
    </location>
</feature>
<evidence type="ECO:0000259" key="3">
    <source>
        <dbReference type="Pfam" id="PF12146"/>
    </source>
</evidence>
<dbReference type="InterPro" id="IPR050261">
    <property type="entry name" value="FrsA_esterase"/>
</dbReference>
<keyword evidence="2" id="KW-0472">Membrane</keyword>
<proteinExistence type="predicted"/>
<organism evidence="4 5">
    <name type="scientific">Candidatus Promineifilum breve</name>
    <dbReference type="NCBI Taxonomy" id="1806508"/>
    <lineage>
        <taxon>Bacteria</taxon>
        <taxon>Bacillati</taxon>
        <taxon>Chloroflexota</taxon>
        <taxon>Ardenticatenia</taxon>
        <taxon>Candidatus Promineifilales</taxon>
        <taxon>Candidatus Promineifilaceae</taxon>
        <taxon>Candidatus Promineifilum</taxon>
    </lineage>
</organism>
<name>A0A160T066_9CHLR</name>
<dbReference type="Proteomes" id="UP000215027">
    <property type="component" value="Chromosome I"/>
</dbReference>
<gene>
    <name evidence="4" type="ORF">CFX0092_A0894</name>
</gene>
<dbReference type="PANTHER" id="PTHR22946:SF9">
    <property type="entry name" value="POLYKETIDE TRANSFERASE AF380"/>
    <property type="match status" value="1"/>
</dbReference>
<dbReference type="Gene3D" id="3.40.50.1820">
    <property type="entry name" value="alpha/beta hydrolase"/>
    <property type="match status" value="1"/>
</dbReference>
<feature type="transmembrane region" description="Helical" evidence="2">
    <location>
        <begin position="295"/>
        <end position="316"/>
    </location>
</feature>
<evidence type="ECO:0000313" key="4">
    <source>
        <dbReference type="EMBL" id="CUS02772.2"/>
    </source>
</evidence>
<keyword evidence="1" id="KW-0378">Hydrolase</keyword>
<protein>
    <recommendedName>
        <fullName evidence="3">Serine aminopeptidase S33 domain-containing protein</fullName>
    </recommendedName>
</protein>
<evidence type="ECO:0000256" key="1">
    <source>
        <dbReference type="ARBA" id="ARBA00022801"/>
    </source>
</evidence>
<dbReference type="InterPro" id="IPR022742">
    <property type="entry name" value="Hydrolase_4"/>
</dbReference>
<feature type="transmembrane region" description="Helical" evidence="2">
    <location>
        <begin position="420"/>
        <end position="438"/>
    </location>
</feature>
<accession>A0A160T066</accession>
<feature type="transmembrane region" description="Helical" evidence="2">
    <location>
        <begin position="470"/>
        <end position="490"/>
    </location>
</feature>
<dbReference type="SUPFAM" id="SSF53474">
    <property type="entry name" value="alpha/beta-Hydrolases"/>
    <property type="match status" value="1"/>
</dbReference>
<dbReference type="AlphaFoldDB" id="A0A160T066"/>
<feature type="transmembrane region" description="Helical" evidence="2">
    <location>
        <begin position="322"/>
        <end position="344"/>
    </location>
</feature>
<keyword evidence="2" id="KW-1133">Transmembrane helix</keyword>
<dbReference type="OrthoDB" id="139782at2"/>
<dbReference type="Pfam" id="PF12146">
    <property type="entry name" value="Hydrolase_4"/>
    <property type="match status" value="1"/>
</dbReference>
<keyword evidence="5" id="KW-1185">Reference proteome</keyword>
<evidence type="ECO:0000256" key="2">
    <source>
        <dbReference type="SAM" id="Phobius"/>
    </source>
</evidence>
<keyword evidence="2" id="KW-0812">Transmembrane</keyword>
<dbReference type="PANTHER" id="PTHR22946">
    <property type="entry name" value="DIENELACTONE HYDROLASE DOMAIN-CONTAINING PROTEIN-RELATED"/>
    <property type="match status" value="1"/>
</dbReference>
<reference evidence="4" key="1">
    <citation type="submission" date="2016-01" db="EMBL/GenBank/DDBJ databases">
        <authorList>
            <person name="Mcilroy J.S."/>
            <person name="Karst M S."/>
            <person name="Albertsen M."/>
        </authorList>
    </citation>
    <scope>NUCLEOTIDE SEQUENCE</scope>
    <source>
        <strain evidence="4">Cfx-K</strain>
    </source>
</reference>
<feature type="transmembrane region" description="Helical" evidence="2">
    <location>
        <begin position="444"/>
        <end position="463"/>
    </location>
</feature>
<feature type="transmembrane region" description="Helical" evidence="2">
    <location>
        <begin position="356"/>
        <end position="376"/>
    </location>
</feature>
<evidence type="ECO:0000313" key="5">
    <source>
        <dbReference type="Proteomes" id="UP000215027"/>
    </source>
</evidence>
<feature type="transmembrane region" description="Helical" evidence="2">
    <location>
        <begin position="388"/>
        <end position="408"/>
    </location>
</feature>
<dbReference type="InterPro" id="IPR029058">
    <property type="entry name" value="AB_hydrolase_fold"/>
</dbReference>
<dbReference type="RefSeq" id="WP_095042348.1">
    <property type="nucleotide sequence ID" value="NZ_LN890655.1"/>
</dbReference>
<sequence>MRNRLSGVGPRRLILIVVAILLILLAWQQTLAAGRGLITRNVVGEGGTSLRYLAPAGGQQLPGVIIAHGFAGSKQLMYGFGNALARAGYGVILFDFDGHGSAGGHLGQRPTTLQRNLDVARAALLAQPEIDPARLALLGHSMGSGAVLTAAIDAPEQYRATVAVSPTSAAVTADRPRNLLLMAGSLEPQFLGNAQDLLAAAGGPNDDLGAGRGRALVEVPRVEHITILFSRIAHQAALDWLDRTFERPHSTVAPDRRLLWFGAHLGGWLLLAVAVGPLLSAGVPVDVAGRGRWRWLGLPLGVVIAALVLFLAGRLFDVSALGGLLVGGALGLWFLVLGVVWLPLGFRPRRPALGDLGWGLLLFALLSVAFGAMAHFTWLPWALTAARLARWPLMAAAVLPWLLAAALAQHRLGPAARAGWWLYQSAVIVAGLVLTILIAPQLGFISLLLPIFPIILGIMGAVGAAVDRPWAVALGNALFFGWLLVAVFPLA</sequence>
<dbReference type="GO" id="GO:0052689">
    <property type="term" value="F:carboxylic ester hydrolase activity"/>
    <property type="evidence" value="ECO:0007669"/>
    <property type="project" value="UniProtKB-ARBA"/>
</dbReference>
<dbReference type="KEGG" id="pbf:CFX0092_A0894"/>